<evidence type="ECO:0000313" key="3">
    <source>
        <dbReference type="Proteomes" id="UP000011566"/>
    </source>
</evidence>
<sequence length="157" mass="16836">MGIDVDRVVFRPSARTRSRMEPSQRLAHNLVAESKAYGYTLAIWGAGALLIHEFGTPDALEVGLYIGGALAAIAVLTAVAFGGVLTEHERDGQRVVAASMVHILATGGNLAVSYALVVLVERIGLPEPVPFVLVGFQTTCLYNVFLLFEHAVVEVFE</sequence>
<name>M0M0D0_9EURY</name>
<evidence type="ECO:0000256" key="1">
    <source>
        <dbReference type="SAM" id="Phobius"/>
    </source>
</evidence>
<evidence type="ECO:0000313" key="2">
    <source>
        <dbReference type="EMBL" id="EMA39272.1"/>
    </source>
</evidence>
<dbReference type="PATRIC" id="fig|1132509.6.peg.1618"/>
<organism evidence="2 3">
    <name type="scientific">Halococcus hamelinensis 100A6</name>
    <dbReference type="NCBI Taxonomy" id="1132509"/>
    <lineage>
        <taxon>Archaea</taxon>
        <taxon>Methanobacteriati</taxon>
        <taxon>Methanobacteriota</taxon>
        <taxon>Stenosarchaea group</taxon>
        <taxon>Halobacteria</taxon>
        <taxon>Halobacteriales</taxon>
        <taxon>Halococcaceae</taxon>
        <taxon>Halococcus</taxon>
    </lineage>
</organism>
<keyword evidence="1" id="KW-0472">Membrane</keyword>
<keyword evidence="1" id="KW-1133">Transmembrane helix</keyword>
<gene>
    <name evidence="2" type="ORF">C447_07138</name>
</gene>
<feature type="transmembrane region" description="Helical" evidence="1">
    <location>
        <begin position="96"/>
        <end position="117"/>
    </location>
</feature>
<keyword evidence="1" id="KW-0812">Transmembrane</keyword>
<accession>M0M0D0</accession>
<feature type="transmembrane region" description="Helical" evidence="1">
    <location>
        <begin position="129"/>
        <end position="148"/>
    </location>
</feature>
<comment type="caution">
    <text evidence="2">The sequence shown here is derived from an EMBL/GenBank/DDBJ whole genome shotgun (WGS) entry which is preliminary data.</text>
</comment>
<feature type="transmembrane region" description="Helical" evidence="1">
    <location>
        <begin position="62"/>
        <end position="84"/>
    </location>
</feature>
<dbReference type="OrthoDB" id="214113at2157"/>
<dbReference type="eggNOG" id="ENOG502N5I4">
    <property type="taxonomic scope" value="Archaea"/>
</dbReference>
<proteinExistence type="predicted"/>
<reference evidence="2 3" key="1">
    <citation type="journal article" date="2014" name="PLoS Genet.">
        <title>Phylogenetically driven sequencing of extremely halophilic archaea reveals strategies for static and dynamic osmo-response.</title>
        <authorList>
            <person name="Becker E.A."/>
            <person name="Seitzer P.M."/>
            <person name="Tritt A."/>
            <person name="Larsen D."/>
            <person name="Krusor M."/>
            <person name="Yao A.I."/>
            <person name="Wu D."/>
            <person name="Madern D."/>
            <person name="Eisen J.A."/>
            <person name="Darling A.E."/>
            <person name="Facciotti M.T."/>
        </authorList>
    </citation>
    <scope>NUCLEOTIDE SEQUENCE [LARGE SCALE GENOMIC DNA]</scope>
    <source>
        <strain evidence="2 3">100A6</strain>
    </source>
</reference>
<feature type="transmembrane region" description="Helical" evidence="1">
    <location>
        <begin position="36"/>
        <end position="55"/>
    </location>
</feature>
<dbReference type="AlphaFoldDB" id="M0M0D0"/>
<keyword evidence="3" id="KW-1185">Reference proteome</keyword>
<protein>
    <submittedName>
        <fullName evidence="2">Uncharacterized protein</fullName>
    </submittedName>
</protein>
<dbReference type="EMBL" id="AOMB01000020">
    <property type="protein sequence ID" value="EMA39272.1"/>
    <property type="molecule type" value="Genomic_DNA"/>
</dbReference>
<dbReference type="Proteomes" id="UP000011566">
    <property type="component" value="Unassembled WGS sequence"/>
</dbReference>